<keyword evidence="5 7" id="KW-1133">Transmembrane helix</keyword>
<comment type="similarity">
    <text evidence="7">Belongs to the binding-protein-dependent transport system permease family.</text>
</comment>
<evidence type="ECO:0000256" key="3">
    <source>
        <dbReference type="ARBA" id="ARBA00022475"/>
    </source>
</evidence>
<proteinExistence type="inferred from homology"/>
<dbReference type="PROSITE" id="PS50928">
    <property type="entry name" value="ABC_TM1"/>
    <property type="match status" value="1"/>
</dbReference>
<evidence type="ECO:0000256" key="5">
    <source>
        <dbReference type="ARBA" id="ARBA00022989"/>
    </source>
</evidence>
<dbReference type="InterPro" id="IPR000515">
    <property type="entry name" value="MetI-like"/>
</dbReference>
<keyword evidence="4 7" id="KW-0812">Transmembrane</keyword>
<feature type="transmembrane region" description="Helical" evidence="7">
    <location>
        <begin position="9"/>
        <end position="27"/>
    </location>
</feature>
<dbReference type="InterPro" id="IPR035906">
    <property type="entry name" value="MetI-like_sf"/>
</dbReference>
<feature type="transmembrane region" description="Helical" evidence="7">
    <location>
        <begin position="129"/>
        <end position="160"/>
    </location>
</feature>
<dbReference type="PANTHER" id="PTHR30465">
    <property type="entry name" value="INNER MEMBRANE ABC TRANSPORTER"/>
    <property type="match status" value="1"/>
</dbReference>
<keyword evidence="3" id="KW-1003">Cell membrane</keyword>
<dbReference type="PANTHER" id="PTHR30465:SF74">
    <property type="entry name" value="OLIGOPEPTIDE TRANSPORT SYSTEM PERMEASE PROTEIN OPPB"/>
    <property type="match status" value="1"/>
</dbReference>
<comment type="subcellular location">
    <subcellularLocation>
        <location evidence="1 7">Cell membrane</location>
        <topology evidence="1 7">Multi-pass membrane protein</topology>
    </subcellularLocation>
</comment>
<dbReference type="Pfam" id="PF19300">
    <property type="entry name" value="BPD_transp_1_N"/>
    <property type="match status" value="1"/>
</dbReference>
<keyword evidence="6 7" id="KW-0472">Membrane</keyword>
<organism evidence="9 10">
    <name type="scientific">Bythopirellula polymerisocia</name>
    <dbReference type="NCBI Taxonomy" id="2528003"/>
    <lineage>
        <taxon>Bacteria</taxon>
        <taxon>Pseudomonadati</taxon>
        <taxon>Planctomycetota</taxon>
        <taxon>Planctomycetia</taxon>
        <taxon>Pirellulales</taxon>
        <taxon>Lacipirellulaceae</taxon>
        <taxon>Bythopirellula</taxon>
    </lineage>
</organism>
<evidence type="ECO:0000259" key="8">
    <source>
        <dbReference type="PROSITE" id="PS50928"/>
    </source>
</evidence>
<feature type="transmembrane region" description="Helical" evidence="7">
    <location>
        <begin position="270"/>
        <end position="291"/>
    </location>
</feature>
<comment type="caution">
    <text evidence="9">The sequence shown here is derived from an EMBL/GenBank/DDBJ whole genome shotgun (WGS) entry which is preliminary data.</text>
</comment>
<protein>
    <submittedName>
        <fullName evidence="9">Dipeptide transport system permease protein DppB</fullName>
    </submittedName>
</protein>
<name>A0A5C6D046_9BACT</name>
<sequence>MIGFMFKRLVWMAVTLLVVYTVSFFLMRSVPGGPFDRERVLEPEIMQNIKKRYNLDKPLYQQYLLELGKVVQGDLGYSYKINDYTVNEVIREGLPISVALGSLALVFATTLGLIAGVTSAVLRGTWSDALLMLIATLGIALPNFVIAGICIILFVFLIPIFPAAGWGDFNQLVLPAFCLGAPYAAYVARIARTSMLDVLSQDHIRTAKAKGLGPSRVILVHALRGALLPVVSFLGPAVAGILTGSLVVEQIFAIPGLGSHFVQAALQKDYTLAMGLVLLYTVLLYMMNWFVDLSYALLDPRVELG</sequence>
<dbReference type="GO" id="GO:0005886">
    <property type="term" value="C:plasma membrane"/>
    <property type="evidence" value="ECO:0007669"/>
    <property type="project" value="UniProtKB-SubCell"/>
</dbReference>
<dbReference type="Gene3D" id="1.10.3720.10">
    <property type="entry name" value="MetI-like"/>
    <property type="match status" value="1"/>
</dbReference>
<dbReference type="SUPFAM" id="SSF161098">
    <property type="entry name" value="MetI-like"/>
    <property type="match status" value="1"/>
</dbReference>
<dbReference type="Pfam" id="PF00528">
    <property type="entry name" value="BPD_transp_1"/>
    <property type="match status" value="1"/>
</dbReference>
<keyword evidence="2 7" id="KW-0813">Transport</keyword>
<evidence type="ECO:0000313" key="10">
    <source>
        <dbReference type="Proteomes" id="UP000318437"/>
    </source>
</evidence>
<evidence type="ECO:0000313" key="9">
    <source>
        <dbReference type="EMBL" id="TWU28299.1"/>
    </source>
</evidence>
<evidence type="ECO:0000256" key="1">
    <source>
        <dbReference type="ARBA" id="ARBA00004651"/>
    </source>
</evidence>
<feature type="transmembrane region" description="Helical" evidence="7">
    <location>
        <begin position="172"/>
        <end position="191"/>
    </location>
</feature>
<dbReference type="OrthoDB" id="9773221at2"/>
<evidence type="ECO:0000256" key="4">
    <source>
        <dbReference type="ARBA" id="ARBA00022692"/>
    </source>
</evidence>
<feature type="domain" description="ABC transmembrane type-1" evidence="8">
    <location>
        <begin position="94"/>
        <end position="291"/>
    </location>
</feature>
<gene>
    <name evidence="9" type="primary">dppB</name>
    <name evidence="9" type="ORF">Pla144_15860</name>
</gene>
<dbReference type="Proteomes" id="UP000318437">
    <property type="component" value="Unassembled WGS sequence"/>
</dbReference>
<feature type="transmembrane region" description="Helical" evidence="7">
    <location>
        <begin position="237"/>
        <end position="258"/>
    </location>
</feature>
<evidence type="ECO:0000256" key="7">
    <source>
        <dbReference type="RuleBase" id="RU363032"/>
    </source>
</evidence>
<reference evidence="9 10" key="1">
    <citation type="submission" date="2019-02" db="EMBL/GenBank/DDBJ databases">
        <title>Deep-cultivation of Planctomycetes and their phenomic and genomic characterization uncovers novel biology.</title>
        <authorList>
            <person name="Wiegand S."/>
            <person name="Jogler M."/>
            <person name="Boedeker C."/>
            <person name="Pinto D."/>
            <person name="Vollmers J."/>
            <person name="Rivas-Marin E."/>
            <person name="Kohn T."/>
            <person name="Peeters S.H."/>
            <person name="Heuer A."/>
            <person name="Rast P."/>
            <person name="Oberbeckmann S."/>
            <person name="Bunk B."/>
            <person name="Jeske O."/>
            <person name="Meyerdierks A."/>
            <person name="Storesund J.E."/>
            <person name="Kallscheuer N."/>
            <person name="Luecker S."/>
            <person name="Lage O.M."/>
            <person name="Pohl T."/>
            <person name="Merkel B.J."/>
            <person name="Hornburger P."/>
            <person name="Mueller R.-W."/>
            <person name="Bruemmer F."/>
            <person name="Labrenz M."/>
            <person name="Spormann A.M."/>
            <person name="Op Den Camp H."/>
            <person name="Overmann J."/>
            <person name="Amann R."/>
            <person name="Jetten M.S.M."/>
            <person name="Mascher T."/>
            <person name="Medema M.H."/>
            <person name="Devos D.P."/>
            <person name="Kaster A.-K."/>
            <person name="Ovreas L."/>
            <person name="Rohde M."/>
            <person name="Galperin M.Y."/>
            <person name="Jogler C."/>
        </authorList>
    </citation>
    <scope>NUCLEOTIDE SEQUENCE [LARGE SCALE GENOMIC DNA]</scope>
    <source>
        <strain evidence="9 10">Pla144</strain>
    </source>
</reference>
<dbReference type="CDD" id="cd06261">
    <property type="entry name" value="TM_PBP2"/>
    <property type="match status" value="1"/>
</dbReference>
<keyword evidence="10" id="KW-1185">Reference proteome</keyword>
<evidence type="ECO:0000256" key="2">
    <source>
        <dbReference type="ARBA" id="ARBA00022448"/>
    </source>
</evidence>
<evidence type="ECO:0000256" key="6">
    <source>
        <dbReference type="ARBA" id="ARBA00023136"/>
    </source>
</evidence>
<accession>A0A5C6D046</accession>
<dbReference type="GO" id="GO:0055085">
    <property type="term" value="P:transmembrane transport"/>
    <property type="evidence" value="ECO:0007669"/>
    <property type="project" value="InterPro"/>
</dbReference>
<dbReference type="AlphaFoldDB" id="A0A5C6D046"/>
<dbReference type="EMBL" id="SJPS01000002">
    <property type="protein sequence ID" value="TWU28299.1"/>
    <property type="molecule type" value="Genomic_DNA"/>
</dbReference>
<feature type="transmembrane region" description="Helical" evidence="7">
    <location>
        <begin position="96"/>
        <end position="122"/>
    </location>
</feature>
<dbReference type="InterPro" id="IPR045621">
    <property type="entry name" value="BPD_transp_1_N"/>
</dbReference>